<dbReference type="Gramene" id="rna30609">
    <property type="protein sequence ID" value="RHN55430.1"/>
    <property type="gene ID" value="gene30609"/>
</dbReference>
<organism evidence="1 2">
    <name type="scientific">Medicago truncatula</name>
    <name type="common">Barrel medic</name>
    <name type="synonym">Medicago tribuloides</name>
    <dbReference type="NCBI Taxonomy" id="3880"/>
    <lineage>
        <taxon>Eukaryota</taxon>
        <taxon>Viridiplantae</taxon>
        <taxon>Streptophyta</taxon>
        <taxon>Embryophyta</taxon>
        <taxon>Tracheophyta</taxon>
        <taxon>Spermatophyta</taxon>
        <taxon>Magnoliopsida</taxon>
        <taxon>eudicotyledons</taxon>
        <taxon>Gunneridae</taxon>
        <taxon>Pentapetalae</taxon>
        <taxon>rosids</taxon>
        <taxon>fabids</taxon>
        <taxon>Fabales</taxon>
        <taxon>Fabaceae</taxon>
        <taxon>Papilionoideae</taxon>
        <taxon>50 kb inversion clade</taxon>
        <taxon>NPAAA clade</taxon>
        <taxon>Hologalegina</taxon>
        <taxon>IRL clade</taxon>
        <taxon>Trifolieae</taxon>
        <taxon>Medicago</taxon>
    </lineage>
</organism>
<evidence type="ECO:0000313" key="1">
    <source>
        <dbReference type="EMBL" id="RHN55430.1"/>
    </source>
</evidence>
<reference evidence="2" key="1">
    <citation type="journal article" date="2018" name="Nat. Plants">
        <title>Whole-genome landscape of Medicago truncatula symbiotic genes.</title>
        <authorList>
            <person name="Pecrix Y."/>
            <person name="Staton S.E."/>
            <person name="Sallet E."/>
            <person name="Lelandais-Briere C."/>
            <person name="Moreau S."/>
            <person name="Carrere S."/>
            <person name="Blein T."/>
            <person name="Jardinaud M.F."/>
            <person name="Latrasse D."/>
            <person name="Zouine M."/>
            <person name="Zahm M."/>
            <person name="Kreplak J."/>
            <person name="Mayjonade B."/>
            <person name="Satge C."/>
            <person name="Perez M."/>
            <person name="Cauet S."/>
            <person name="Marande W."/>
            <person name="Chantry-Darmon C."/>
            <person name="Lopez-Roques C."/>
            <person name="Bouchez O."/>
            <person name="Berard A."/>
            <person name="Debelle F."/>
            <person name="Munos S."/>
            <person name="Bendahmane A."/>
            <person name="Berges H."/>
            <person name="Niebel A."/>
            <person name="Buitink J."/>
            <person name="Frugier F."/>
            <person name="Benhamed M."/>
            <person name="Crespi M."/>
            <person name="Gouzy J."/>
            <person name="Gamas P."/>
        </authorList>
    </citation>
    <scope>NUCLEOTIDE SEQUENCE [LARGE SCALE GENOMIC DNA]</scope>
    <source>
        <strain evidence="2">cv. Jemalong A17</strain>
    </source>
</reference>
<gene>
    <name evidence="1" type="ORF">MtrunA17_Chr5g0417681</name>
</gene>
<accession>A0A396HQ16</accession>
<dbReference type="AlphaFoldDB" id="A0A396HQ16"/>
<dbReference type="EMBL" id="PSQE01000005">
    <property type="protein sequence ID" value="RHN55430.1"/>
    <property type="molecule type" value="Genomic_DNA"/>
</dbReference>
<dbReference type="Proteomes" id="UP000265566">
    <property type="component" value="Chromosome 5"/>
</dbReference>
<proteinExistence type="predicted"/>
<name>A0A396HQ16_MEDTR</name>
<evidence type="ECO:0000313" key="2">
    <source>
        <dbReference type="Proteomes" id="UP000265566"/>
    </source>
</evidence>
<comment type="caution">
    <text evidence="1">The sequence shown here is derived from an EMBL/GenBank/DDBJ whole genome shotgun (WGS) entry which is preliminary data.</text>
</comment>
<protein>
    <submittedName>
        <fullName evidence="1">Uncharacterized protein</fullName>
    </submittedName>
</protein>
<sequence length="54" mass="6531">MVQQRENKDNYYKELKGFSHHMIVKSKEVIFSIQPVKRLRICFQASGGYYHSYF</sequence>